<dbReference type="KEGG" id="psyt:DSAG12_03473"/>
<gene>
    <name evidence="2" type="ORF">DSAG12_03473</name>
</gene>
<protein>
    <submittedName>
        <fullName evidence="2">Uncharacterized protein</fullName>
    </submittedName>
</protein>
<evidence type="ECO:0000313" key="2">
    <source>
        <dbReference type="EMBL" id="QEE17636.1"/>
    </source>
</evidence>
<dbReference type="RefSeq" id="WP_162306814.1">
    <property type="nucleotide sequence ID" value="NZ_CP042905.2"/>
</dbReference>
<keyword evidence="1" id="KW-1133">Transmembrane helix</keyword>
<name>A0A5B9DFX8_9ARCH</name>
<keyword evidence="1" id="KW-0812">Transmembrane</keyword>
<feature type="transmembrane region" description="Helical" evidence="1">
    <location>
        <begin position="27"/>
        <end position="48"/>
    </location>
</feature>
<reference evidence="2 3" key="1">
    <citation type="journal article" date="2020" name="Nature">
        <title>Isolation of an archaeon at the prokaryote-eukaryote interface.</title>
        <authorList>
            <person name="Imachi H."/>
            <person name="Nobu M.K."/>
            <person name="Nakahara N."/>
            <person name="Morono Y."/>
            <person name="Ogawara M."/>
            <person name="Takaki Y."/>
            <person name="Takano Y."/>
            <person name="Uematsu K."/>
            <person name="Ikuta T."/>
            <person name="Ito M."/>
            <person name="Matsui Y."/>
            <person name="Miyazaki M."/>
            <person name="Murata K."/>
            <person name="Saito Y."/>
            <person name="Sakai S."/>
            <person name="Song C."/>
            <person name="Tasumi E."/>
            <person name="Yamanaka Y."/>
            <person name="Yamaguchi T."/>
            <person name="Kamagata Y."/>
            <person name="Tamaki H."/>
            <person name="Takai K."/>
        </authorList>
    </citation>
    <scope>NUCLEOTIDE SEQUENCE [LARGE SCALE GENOMIC DNA]</scope>
    <source>
        <strain evidence="2 3">MK-D1</strain>
    </source>
</reference>
<dbReference type="AlphaFoldDB" id="A0A5B9DFX8"/>
<dbReference type="EMBL" id="CP042905">
    <property type="protein sequence ID" value="QEE17636.1"/>
    <property type="molecule type" value="Genomic_DNA"/>
</dbReference>
<reference evidence="2 3" key="2">
    <citation type="journal article" date="2024" name="Int. J. Syst. Evol. Microbiol.">
        <title>Promethearchaeum syntrophicum gen. nov., sp. nov., an anaerobic, obligately syntrophic archaeon, the first isolate of the lineage 'Asgard' archaea, and proposal of the new archaeal phylum Promethearchaeota phyl. nov. and kingdom Promethearchaeati regn. nov.</title>
        <authorList>
            <person name="Imachi H."/>
            <person name="Nobu M.K."/>
            <person name="Kato S."/>
            <person name="Takaki Y."/>
            <person name="Miyazaki M."/>
            <person name="Miyata M."/>
            <person name="Ogawara M."/>
            <person name="Saito Y."/>
            <person name="Sakai S."/>
            <person name="Tahara Y.O."/>
            <person name="Takano Y."/>
            <person name="Tasumi E."/>
            <person name="Uematsu K."/>
            <person name="Yoshimura T."/>
            <person name="Itoh T."/>
            <person name="Ohkuma M."/>
            <person name="Takai K."/>
        </authorList>
    </citation>
    <scope>NUCLEOTIDE SEQUENCE [LARGE SCALE GENOMIC DNA]</scope>
    <source>
        <strain evidence="2 3">MK-D1</strain>
    </source>
</reference>
<proteinExistence type="predicted"/>
<accession>A0A5B9DFX8</accession>
<feature type="transmembrane region" description="Helical" evidence="1">
    <location>
        <begin position="145"/>
        <end position="165"/>
    </location>
</feature>
<dbReference type="Proteomes" id="UP000321408">
    <property type="component" value="Chromosome"/>
</dbReference>
<keyword evidence="1" id="KW-0472">Membrane</keyword>
<feature type="transmembrane region" description="Helical" evidence="1">
    <location>
        <begin position="100"/>
        <end position="118"/>
    </location>
</feature>
<sequence>MQKKEKEEKKIKKNIHREKREITKQGNFILSLLGIYFIFFGYICSVYNEFISEEGIVSYEILFLNRIFFSKSTWLATILVFLIIAFMAFRENFHEYALRYTHYLIIFTFILSFFWHWMAVEFDLSLIPIFFGFIKVEGIGRFEGYLSILIVIILYYFSAFVGCAVKKEYQKYLKKKHEIHINNNLHEPPKQEVK</sequence>
<keyword evidence="3" id="KW-1185">Reference proteome</keyword>
<evidence type="ECO:0000313" key="3">
    <source>
        <dbReference type="Proteomes" id="UP000321408"/>
    </source>
</evidence>
<feature type="transmembrane region" description="Helical" evidence="1">
    <location>
        <begin position="68"/>
        <end position="88"/>
    </location>
</feature>
<evidence type="ECO:0000256" key="1">
    <source>
        <dbReference type="SAM" id="Phobius"/>
    </source>
</evidence>
<dbReference type="GeneID" id="41331444"/>
<organism evidence="2 3">
    <name type="scientific">Promethearchaeum syntrophicum</name>
    <dbReference type="NCBI Taxonomy" id="2594042"/>
    <lineage>
        <taxon>Archaea</taxon>
        <taxon>Promethearchaeati</taxon>
        <taxon>Promethearchaeota</taxon>
        <taxon>Promethearchaeia</taxon>
        <taxon>Promethearchaeales</taxon>
        <taxon>Promethearchaeaceae</taxon>
        <taxon>Promethearchaeum</taxon>
    </lineage>
</organism>